<sequence length="126" mass="13334">MTIRLLRTLVAISDAKTFSAAADVVHVTHAAVSQQMQTLEADLGVALFDRSTRTPELTPVAHQIVAKARKLIADYDNLVPSVLADGGLSGVIRLGTLRTTLTGLTPAPWPFSKPGFPKLGCAFAPV</sequence>
<dbReference type="Gene3D" id="1.10.10.10">
    <property type="entry name" value="Winged helix-like DNA-binding domain superfamily/Winged helix DNA-binding domain"/>
    <property type="match status" value="1"/>
</dbReference>
<dbReference type="Pfam" id="PF00126">
    <property type="entry name" value="HTH_1"/>
    <property type="match status" value="1"/>
</dbReference>
<dbReference type="SUPFAM" id="SSF46785">
    <property type="entry name" value="Winged helix' DNA-binding domain"/>
    <property type="match status" value="1"/>
</dbReference>
<dbReference type="InterPro" id="IPR050176">
    <property type="entry name" value="LTTR"/>
</dbReference>
<dbReference type="PROSITE" id="PS50931">
    <property type="entry name" value="HTH_LYSR"/>
    <property type="match status" value="1"/>
</dbReference>
<dbReference type="RefSeq" id="WP_338550394.1">
    <property type="nucleotide sequence ID" value="NZ_CP146069.1"/>
</dbReference>
<protein>
    <submittedName>
        <fullName evidence="6">LysR family transcriptional regulator</fullName>
    </submittedName>
</protein>
<name>A0ABZ2HNR1_9RHOB</name>
<evidence type="ECO:0000256" key="2">
    <source>
        <dbReference type="ARBA" id="ARBA00023015"/>
    </source>
</evidence>
<dbReference type="InterPro" id="IPR036390">
    <property type="entry name" value="WH_DNA-bd_sf"/>
</dbReference>
<evidence type="ECO:0000313" key="6">
    <source>
        <dbReference type="EMBL" id="WWR47566.1"/>
    </source>
</evidence>
<keyword evidence="7" id="KW-1185">Reference proteome</keyword>
<evidence type="ECO:0000259" key="5">
    <source>
        <dbReference type="PROSITE" id="PS50931"/>
    </source>
</evidence>
<dbReference type="PRINTS" id="PR00039">
    <property type="entry name" value="HTHLYSR"/>
</dbReference>
<dbReference type="EMBL" id="CP146069">
    <property type="protein sequence ID" value="WWR47566.1"/>
    <property type="molecule type" value="Genomic_DNA"/>
</dbReference>
<comment type="similarity">
    <text evidence="1">Belongs to the LysR transcriptional regulatory family.</text>
</comment>
<dbReference type="PANTHER" id="PTHR30579">
    <property type="entry name" value="TRANSCRIPTIONAL REGULATOR"/>
    <property type="match status" value="1"/>
</dbReference>
<reference evidence="6 7" key="1">
    <citation type="submission" date="2023-10" db="EMBL/GenBank/DDBJ databases">
        <title>Roseovarius strain S88 nov., isolated from a marine algae.</title>
        <authorList>
            <person name="Lee M.W."/>
            <person name="Lee J.K."/>
            <person name="Kim J.M."/>
            <person name="Choi D.G."/>
            <person name="Baek J.H."/>
            <person name="Bayburt H."/>
            <person name="Jung J.J."/>
            <person name="Han D.M."/>
            <person name="Jeon C.O."/>
        </authorList>
    </citation>
    <scope>NUCLEOTIDE SEQUENCE [LARGE SCALE GENOMIC DNA]</scope>
    <source>
        <strain evidence="6 7">S88</strain>
    </source>
</reference>
<keyword evidence="3" id="KW-0238">DNA-binding</keyword>
<gene>
    <name evidence="6" type="ORF">RZ517_05165</name>
</gene>
<evidence type="ECO:0000256" key="1">
    <source>
        <dbReference type="ARBA" id="ARBA00009437"/>
    </source>
</evidence>
<keyword evidence="4" id="KW-0804">Transcription</keyword>
<dbReference type="InterPro" id="IPR000847">
    <property type="entry name" value="LysR_HTH_N"/>
</dbReference>
<feature type="domain" description="HTH lysR-type" evidence="5">
    <location>
        <begin position="1"/>
        <end position="58"/>
    </location>
</feature>
<evidence type="ECO:0000313" key="7">
    <source>
        <dbReference type="Proteomes" id="UP001364156"/>
    </source>
</evidence>
<accession>A0ABZ2HNR1</accession>
<dbReference type="InterPro" id="IPR036388">
    <property type="entry name" value="WH-like_DNA-bd_sf"/>
</dbReference>
<dbReference type="Proteomes" id="UP001364156">
    <property type="component" value="Chromosome"/>
</dbReference>
<evidence type="ECO:0000256" key="3">
    <source>
        <dbReference type="ARBA" id="ARBA00023125"/>
    </source>
</evidence>
<keyword evidence="2" id="KW-0805">Transcription regulation</keyword>
<evidence type="ECO:0000256" key="4">
    <source>
        <dbReference type="ARBA" id="ARBA00023163"/>
    </source>
</evidence>
<organism evidence="6 7">
    <name type="scientific">Roseovarius phycicola</name>
    <dbReference type="NCBI Taxonomy" id="3080976"/>
    <lineage>
        <taxon>Bacteria</taxon>
        <taxon>Pseudomonadati</taxon>
        <taxon>Pseudomonadota</taxon>
        <taxon>Alphaproteobacteria</taxon>
        <taxon>Rhodobacterales</taxon>
        <taxon>Roseobacteraceae</taxon>
        <taxon>Roseovarius</taxon>
    </lineage>
</organism>
<proteinExistence type="inferred from homology"/>